<sequence>MLVTTEQKLIAEYNFTVGRFRYYPNIIIGEFNEGVHVTKENAAEPIRLAKELCGTEKPLVYISHRLHSYSMDPTGYEAVTKMFPNFRGFAIVSNNRYRRMLANLERLFIKRPIRVFYDLDRAFQWAETLLAAEE</sequence>
<name>A0A5B7SXY2_9FLAO</name>
<dbReference type="RefSeq" id="WP_138853961.1">
    <property type="nucleotide sequence ID" value="NZ_CP040710.1"/>
</dbReference>
<dbReference type="AlphaFoldDB" id="A0A5B7SXY2"/>
<dbReference type="InterPro" id="IPR036513">
    <property type="entry name" value="STAS_dom_sf"/>
</dbReference>
<proteinExistence type="predicted"/>
<accession>A0A5B7SXY2</accession>
<dbReference type="EMBL" id="CP040710">
    <property type="protein sequence ID" value="QCX01624.1"/>
    <property type="molecule type" value="Genomic_DNA"/>
</dbReference>
<evidence type="ECO:0008006" key="3">
    <source>
        <dbReference type="Google" id="ProtNLM"/>
    </source>
</evidence>
<dbReference type="KEGG" id="asag:FGM00_16450"/>
<reference evidence="1 2" key="1">
    <citation type="submission" date="2019-05" db="EMBL/GenBank/DDBJ databases">
        <title>Genome sequencing of F202Z8.</title>
        <authorList>
            <person name="Kwon Y.M."/>
        </authorList>
    </citation>
    <scope>NUCLEOTIDE SEQUENCE [LARGE SCALE GENOMIC DNA]</scope>
    <source>
        <strain evidence="1 2">F202Z8</strain>
    </source>
</reference>
<organism evidence="1 2">
    <name type="scientific">Aggregatimonas sangjinii</name>
    <dbReference type="NCBI Taxonomy" id="2583587"/>
    <lineage>
        <taxon>Bacteria</taxon>
        <taxon>Pseudomonadati</taxon>
        <taxon>Bacteroidota</taxon>
        <taxon>Flavobacteriia</taxon>
        <taxon>Flavobacteriales</taxon>
        <taxon>Flavobacteriaceae</taxon>
        <taxon>Aggregatimonas</taxon>
    </lineage>
</organism>
<protein>
    <recommendedName>
        <fullName evidence="3">STAS/SEC14 domain-containing protein</fullName>
    </recommendedName>
</protein>
<keyword evidence="2" id="KW-1185">Reference proteome</keyword>
<evidence type="ECO:0000313" key="1">
    <source>
        <dbReference type="EMBL" id="QCX01624.1"/>
    </source>
</evidence>
<dbReference type="Proteomes" id="UP000310017">
    <property type="component" value="Chromosome"/>
</dbReference>
<dbReference type="OrthoDB" id="1144359at2"/>
<dbReference type="SUPFAM" id="SSF52091">
    <property type="entry name" value="SpoIIaa-like"/>
    <property type="match status" value="1"/>
</dbReference>
<evidence type="ECO:0000313" key="2">
    <source>
        <dbReference type="Proteomes" id="UP000310017"/>
    </source>
</evidence>
<gene>
    <name evidence="1" type="ORF">FGM00_16450</name>
</gene>